<evidence type="ECO:0000256" key="2">
    <source>
        <dbReference type="ARBA" id="ARBA00023315"/>
    </source>
</evidence>
<organism evidence="5">
    <name type="scientific">Notodromas monacha</name>
    <dbReference type="NCBI Taxonomy" id="399045"/>
    <lineage>
        <taxon>Eukaryota</taxon>
        <taxon>Metazoa</taxon>
        <taxon>Ecdysozoa</taxon>
        <taxon>Arthropoda</taxon>
        <taxon>Crustacea</taxon>
        <taxon>Oligostraca</taxon>
        <taxon>Ostracoda</taxon>
        <taxon>Podocopa</taxon>
        <taxon>Podocopida</taxon>
        <taxon>Cypridocopina</taxon>
        <taxon>Cypridoidea</taxon>
        <taxon>Cyprididae</taxon>
        <taxon>Notodromas</taxon>
    </lineage>
</organism>
<dbReference type="InterPro" id="IPR000542">
    <property type="entry name" value="Carn_acyl_trans"/>
</dbReference>
<evidence type="ECO:0000256" key="3">
    <source>
        <dbReference type="ARBA" id="ARBA00048999"/>
    </source>
</evidence>
<reference evidence="5" key="1">
    <citation type="submission" date="2020-11" db="EMBL/GenBank/DDBJ databases">
        <authorList>
            <person name="Tran Van P."/>
        </authorList>
    </citation>
    <scope>NUCLEOTIDE SEQUENCE</scope>
</reference>
<evidence type="ECO:0000313" key="5">
    <source>
        <dbReference type="EMBL" id="CAD7283134.1"/>
    </source>
</evidence>
<dbReference type="Pfam" id="PF00755">
    <property type="entry name" value="Carn_acyltransf"/>
    <property type="match status" value="1"/>
</dbReference>
<dbReference type="GO" id="GO:0005777">
    <property type="term" value="C:peroxisome"/>
    <property type="evidence" value="ECO:0007669"/>
    <property type="project" value="TreeGrafter"/>
</dbReference>
<dbReference type="GO" id="GO:0006635">
    <property type="term" value="P:fatty acid beta-oxidation"/>
    <property type="evidence" value="ECO:0007669"/>
    <property type="project" value="UniProtKB-UniPathway"/>
</dbReference>
<evidence type="ECO:0000259" key="4">
    <source>
        <dbReference type="Pfam" id="PF00755"/>
    </source>
</evidence>
<evidence type="ECO:0000256" key="1">
    <source>
        <dbReference type="ARBA" id="ARBA00005005"/>
    </source>
</evidence>
<comment type="pathway">
    <text evidence="1">Lipid metabolism; fatty acid beta-oxidation.</text>
</comment>
<dbReference type="GO" id="GO:0008458">
    <property type="term" value="F:carnitine O-octanoyltransferase activity"/>
    <property type="evidence" value="ECO:0007669"/>
    <property type="project" value="TreeGrafter"/>
</dbReference>
<dbReference type="PANTHER" id="PTHR22589">
    <property type="entry name" value="CARNITINE O-ACYLTRANSFERASE"/>
    <property type="match status" value="1"/>
</dbReference>
<proteinExistence type="predicted"/>
<dbReference type="PANTHER" id="PTHR22589:SF67">
    <property type="entry name" value="PEROXISOMAL CARNITINE O-OCTANOYLTRANSFERASE"/>
    <property type="match status" value="1"/>
</dbReference>
<feature type="non-terminal residue" evidence="5">
    <location>
        <position position="409"/>
    </location>
</feature>
<feature type="domain" description="Choline/carnitine acyltransferase" evidence="4">
    <location>
        <begin position="83"/>
        <end position="405"/>
    </location>
</feature>
<accession>A0A7R9GJ89</accession>
<dbReference type="Gene3D" id="1.10.275.20">
    <property type="entry name" value="Choline/Carnitine o-acyltransferase"/>
    <property type="match status" value="1"/>
</dbReference>
<keyword evidence="6" id="KW-1185">Reference proteome</keyword>
<dbReference type="AlphaFoldDB" id="A0A7R9GJ89"/>
<dbReference type="Gene3D" id="3.30.559.70">
    <property type="entry name" value="Choline/Carnitine o-acyltransferase, domain 2"/>
    <property type="match status" value="1"/>
</dbReference>
<sequence>MSVSVRIQNLFPTMNSLSDTMTSLLNNVWSVPQLWSGMYKYVPNLHSLMRLFPREPGPLEIRRYLYFADGESTFQYDDGLPALPVPDLRHTLDVYLESCKPYLTEEELEQLGAVLKEFEAGMGTKLHAKLLEKAAKEKNWLEKWWEEEVYLKLRLPLIPYLYMCAEGPRPKELTSLYPLVLKFAIQPNDLLRPVQPLAICLHYTVKFWFLMRQGKIKPQKQMRKDMNDKMAKPFSMHQFRRFFNTARVPKKGKDEIQCYFATEEEDPNNEVPTNMIVLYRGYLYSVQVADLDAGEIMTPHDMEAAMNWIIADARGRLPTIGPSVAALTCDERDAWAENRERLRALSPANAAILHEIESSLFGWSLQEDKPETESDVLKKLICDGIRDRWADKSFTCMLFKNGCTGNSSD</sequence>
<dbReference type="UniPathway" id="UPA00659"/>
<comment type="catalytic activity">
    <reaction evidence="3">
        <text>4,8-dimethylnonanoyl-CoA + (R)-carnitine = O-4,8-dimethylnonanoyl-(R)-carnitine + CoA</text>
        <dbReference type="Rhea" id="RHEA:44860"/>
        <dbReference type="ChEBI" id="CHEBI:16347"/>
        <dbReference type="ChEBI" id="CHEBI:57287"/>
        <dbReference type="ChEBI" id="CHEBI:77061"/>
        <dbReference type="ChEBI" id="CHEBI:84654"/>
    </reaction>
</comment>
<dbReference type="InterPro" id="IPR042231">
    <property type="entry name" value="Cho/carn_acyl_trans_2"/>
</dbReference>
<keyword evidence="2" id="KW-0808">Transferase</keyword>
<keyword evidence="2" id="KW-0012">Acyltransferase</keyword>
<dbReference type="InterPro" id="IPR039551">
    <property type="entry name" value="Cho/carn_acyl_trans"/>
</dbReference>
<dbReference type="SUPFAM" id="SSF52777">
    <property type="entry name" value="CoA-dependent acyltransferases"/>
    <property type="match status" value="1"/>
</dbReference>
<gene>
    <name evidence="5" type="ORF">NMOB1V02_LOCUS10752</name>
</gene>
<dbReference type="Proteomes" id="UP000678499">
    <property type="component" value="Unassembled WGS sequence"/>
</dbReference>
<dbReference type="InterPro" id="IPR042572">
    <property type="entry name" value="Carn_acyl_trans_N"/>
</dbReference>
<protein>
    <recommendedName>
        <fullName evidence="4">Choline/carnitine acyltransferase domain-containing protein</fullName>
    </recommendedName>
</protein>
<dbReference type="OrthoDB" id="240216at2759"/>
<name>A0A7R9GJ89_9CRUS</name>
<dbReference type="EMBL" id="CAJPEX010004883">
    <property type="protein sequence ID" value="CAG0923286.1"/>
    <property type="molecule type" value="Genomic_DNA"/>
</dbReference>
<evidence type="ECO:0000313" key="6">
    <source>
        <dbReference type="Proteomes" id="UP000678499"/>
    </source>
</evidence>
<dbReference type="EMBL" id="OA886920">
    <property type="protein sequence ID" value="CAD7283134.1"/>
    <property type="molecule type" value="Genomic_DNA"/>
</dbReference>